<evidence type="ECO:0000256" key="10">
    <source>
        <dbReference type="SAM" id="MobiDB-lite"/>
    </source>
</evidence>
<dbReference type="SUPFAM" id="SSF48452">
    <property type="entry name" value="TPR-like"/>
    <property type="match status" value="1"/>
</dbReference>
<feature type="coiled-coil region" evidence="9">
    <location>
        <begin position="245"/>
        <end position="292"/>
    </location>
</feature>
<dbReference type="InterPro" id="IPR011990">
    <property type="entry name" value="TPR-like_helical_dom_sf"/>
</dbReference>
<feature type="region of interest" description="Disordered" evidence="10">
    <location>
        <begin position="108"/>
        <end position="143"/>
    </location>
</feature>
<evidence type="ECO:0000256" key="4">
    <source>
        <dbReference type="ARBA" id="ARBA00022803"/>
    </source>
</evidence>
<reference evidence="12" key="1">
    <citation type="submission" date="2014-11" db="EMBL/GenBank/DDBJ databases">
        <authorList>
            <person name="Otto D Thomas"/>
            <person name="Naeem Raeece"/>
        </authorList>
    </citation>
    <scope>NUCLEOTIDE SEQUENCE</scope>
</reference>
<protein>
    <recommendedName>
        <fullName evidence="2 7">peptidylprolyl isomerase</fullName>
        <ecNumber evidence="2 7">5.2.1.8</ecNumber>
    </recommendedName>
</protein>
<evidence type="ECO:0000259" key="11">
    <source>
        <dbReference type="PROSITE" id="PS50059"/>
    </source>
</evidence>
<feature type="repeat" description="TPR" evidence="8">
    <location>
        <begin position="239"/>
        <end position="272"/>
    </location>
</feature>
<dbReference type="AlphaFoldDB" id="A0A0G4G4G3"/>
<keyword evidence="9" id="KW-0175">Coiled coil</keyword>
<evidence type="ECO:0000256" key="8">
    <source>
        <dbReference type="PROSITE-ProRule" id="PRU00339"/>
    </source>
</evidence>
<evidence type="ECO:0000256" key="7">
    <source>
        <dbReference type="PROSITE-ProRule" id="PRU00277"/>
    </source>
</evidence>
<sequence length="301" mass="32777">MAVNPSSSDSQDAAARPAEGDVIYLYCKATLESGEVIYDNTSSRTPLSFIVGRGEMLPSVEKELRHLKKGEKTSIVLAASETYGSLGFAGLPPNASVQYDLELITFQKGGTPGGPPPIPLASPESASAGEGGGGGSPGRDRHITSLQLSPEDQLECASDSKERGNDFFKKNQIAEALMEYQDALGWFHLAQWSPALQPMADSLQTTLLLNAASCHLRRGEWLEVIDKTGKALEIDPSSTKALFRRGVAKMRLDELENAKKDLLKAAQQDPRNAEIRKNLNECKQRMEAANQREKQLFKGLF</sequence>
<evidence type="ECO:0000256" key="3">
    <source>
        <dbReference type="ARBA" id="ARBA00022737"/>
    </source>
</evidence>
<dbReference type="GO" id="GO:0003755">
    <property type="term" value="F:peptidyl-prolyl cis-trans isomerase activity"/>
    <property type="evidence" value="ECO:0007669"/>
    <property type="project" value="UniProtKB-KW"/>
</dbReference>
<dbReference type="InterPro" id="IPR001179">
    <property type="entry name" value="PPIase_FKBP_dom"/>
</dbReference>
<name>A0A0G4G4G3_9ALVE</name>
<dbReference type="EC" id="5.2.1.8" evidence="2 7"/>
<keyword evidence="6 7" id="KW-0413">Isomerase</keyword>
<keyword evidence="3" id="KW-0677">Repeat</keyword>
<comment type="catalytic activity">
    <reaction evidence="1 7">
        <text>[protein]-peptidylproline (omega=180) = [protein]-peptidylproline (omega=0)</text>
        <dbReference type="Rhea" id="RHEA:16237"/>
        <dbReference type="Rhea" id="RHEA-COMP:10747"/>
        <dbReference type="Rhea" id="RHEA-COMP:10748"/>
        <dbReference type="ChEBI" id="CHEBI:83833"/>
        <dbReference type="ChEBI" id="CHEBI:83834"/>
        <dbReference type="EC" id="5.2.1.8"/>
    </reaction>
</comment>
<organism evidence="12">
    <name type="scientific">Chromera velia CCMP2878</name>
    <dbReference type="NCBI Taxonomy" id="1169474"/>
    <lineage>
        <taxon>Eukaryota</taxon>
        <taxon>Sar</taxon>
        <taxon>Alveolata</taxon>
        <taxon>Colpodellida</taxon>
        <taxon>Chromeraceae</taxon>
        <taxon>Chromera</taxon>
    </lineage>
</organism>
<dbReference type="SUPFAM" id="SSF54534">
    <property type="entry name" value="FKBP-like"/>
    <property type="match status" value="1"/>
</dbReference>
<dbReference type="Gene3D" id="1.25.40.10">
    <property type="entry name" value="Tetratricopeptide repeat domain"/>
    <property type="match status" value="1"/>
</dbReference>
<dbReference type="Pfam" id="PF00254">
    <property type="entry name" value="FKBP_C"/>
    <property type="match status" value="1"/>
</dbReference>
<dbReference type="PROSITE" id="PS50005">
    <property type="entry name" value="TPR"/>
    <property type="match status" value="1"/>
</dbReference>
<evidence type="ECO:0000256" key="9">
    <source>
        <dbReference type="SAM" id="Coils"/>
    </source>
</evidence>
<dbReference type="InterPro" id="IPR046357">
    <property type="entry name" value="PPIase_dom_sf"/>
</dbReference>
<dbReference type="PANTHER" id="PTHR46512:SF9">
    <property type="entry name" value="PEPTIDYLPROLYL ISOMERASE"/>
    <property type="match status" value="1"/>
</dbReference>
<evidence type="ECO:0000313" key="12">
    <source>
        <dbReference type="EMBL" id="CEM23278.1"/>
    </source>
</evidence>
<evidence type="ECO:0000256" key="1">
    <source>
        <dbReference type="ARBA" id="ARBA00000971"/>
    </source>
</evidence>
<dbReference type="EMBL" id="CDMZ01000883">
    <property type="protein sequence ID" value="CEM23278.1"/>
    <property type="molecule type" value="Genomic_DNA"/>
</dbReference>
<dbReference type="InterPro" id="IPR019734">
    <property type="entry name" value="TPR_rpt"/>
</dbReference>
<evidence type="ECO:0000256" key="5">
    <source>
        <dbReference type="ARBA" id="ARBA00023110"/>
    </source>
</evidence>
<dbReference type="Gene3D" id="3.10.50.40">
    <property type="match status" value="1"/>
</dbReference>
<dbReference type="PANTHER" id="PTHR46512">
    <property type="entry name" value="PEPTIDYLPROLYL ISOMERASE"/>
    <property type="match status" value="1"/>
</dbReference>
<accession>A0A0G4G4G3</accession>
<keyword evidence="4 8" id="KW-0802">TPR repeat</keyword>
<dbReference type="VEuPathDB" id="CryptoDB:Cvel_555"/>
<keyword evidence="5 7" id="KW-0697">Rotamase</keyword>
<dbReference type="SMART" id="SM00028">
    <property type="entry name" value="TPR"/>
    <property type="match status" value="2"/>
</dbReference>
<dbReference type="InterPro" id="IPR050754">
    <property type="entry name" value="FKBP4/5/8-like"/>
</dbReference>
<gene>
    <name evidence="12" type="ORF">Cvel_555</name>
</gene>
<evidence type="ECO:0000256" key="6">
    <source>
        <dbReference type="ARBA" id="ARBA00023235"/>
    </source>
</evidence>
<dbReference type="PROSITE" id="PS50059">
    <property type="entry name" value="FKBP_PPIASE"/>
    <property type="match status" value="1"/>
</dbReference>
<evidence type="ECO:0000256" key="2">
    <source>
        <dbReference type="ARBA" id="ARBA00013194"/>
    </source>
</evidence>
<dbReference type="PhylomeDB" id="A0A0G4G4G3"/>
<feature type="domain" description="PPIase FKBP-type" evidence="11">
    <location>
        <begin position="20"/>
        <end position="107"/>
    </location>
</feature>
<proteinExistence type="predicted"/>